<evidence type="ECO:0000313" key="3">
    <source>
        <dbReference type="EMBL" id="CAA6805004.1"/>
    </source>
</evidence>
<dbReference type="Pfam" id="PF13635">
    <property type="entry name" value="DUF4143"/>
    <property type="match status" value="1"/>
</dbReference>
<reference evidence="3" key="1">
    <citation type="submission" date="2020-01" db="EMBL/GenBank/DDBJ databases">
        <authorList>
            <person name="Meier V. D."/>
            <person name="Meier V D."/>
        </authorList>
    </citation>
    <scope>NUCLEOTIDE SEQUENCE</scope>
    <source>
        <strain evidence="3">HLG_WM_MAG_06</strain>
    </source>
</reference>
<dbReference type="PANTHER" id="PTHR33295:SF19">
    <property type="entry name" value="ARCHAEAL ATPASE"/>
    <property type="match status" value="1"/>
</dbReference>
<feature type="domain" description="AAA" evidence="1">
    <location>
        <begin position="41"/>
        <end position="175"/>
    </location>
</feature>
<dbReference type="AlphaFoldDB" id="A0A6S6SNW9"/>
<evidence type="ECO:0000259" key="2">
    <source>
        <dbReference type="Pfam" id="PF13635"/>
    </source>
</evidence>
<dbReference type="PANTHER" id="PTHR33295">
    <property type="entry name" value="ATPASE"/>
    <property type="match status" value="1"/>
</dbReference>
<feature type="domain" description="DUF4143" evidence="2">
    <location>
        <begin position="235"/>
        <end position="374"/>
    </location>
</feature>
<name>A0A6S6SNW9_9BACT</name>
<dbReference type="EMBL" id="CACVAP010000046">
    <property type="protein sequence ID" value="CAA6805004.1"/>
    <property type="molecule type" value="Genomic_DNA"/>
</dbReference>
<accession>A0A6S6SNW9</accession>
<dbReference type="InterPro" id="IPR025420">
    <property type="entry name" value="DUF4143"/>
</dbReference>
<proteinExistence type="predicted"/>
<dbReference type="Pfam" id="PF13173">
    <property type="entry name" value="AAA_14"/>
    <property type="match status" value="1"/>
</dbReference>
<gene>
    <name evidence="3" type="ORF">HELGO_WM14698</name>
</gene>
<dbReference type="InterPro" id="IPR027417">
    <property type="entry name" value="P-loop_NTPase"/>
</dbReference>
<protein>
    <submittedName>
        <fullName evidence="3">ATPase component BioM of energizing module of biotin ECF transporter</fullName>
    </submittedName>
</protein>
<evidence type="ECO:0000259" key="1">
    <source>
        <dbReference type="Pfam" id="PF13173"/>
    </source>
</evidence>
<dbReference type="SUPFAM" id="SSF52540">
    <property type="entry name" value="P-loop containing nucleoside triphosphate hydrolases"/>
    <property type="match status" value="1"/>
</dbReference>
<dbReference type="InterPro" id="IPR041682">
    <property type="entry name" value="AAA_14"/>
</dbReference>
<sequence>MLTKNQLFEILLDWNYWNREFPKTTPRKSYVNQIERLSQTDEVLVIKGVRRCGKSTLLINEMKRLVANGVEKEQLLFVNFEDVRLIGHLGIELLGLIKDTYMEFVNPQGKPYIFLDEVQNIEYWEKWVNTEYELKKSHIYVTGSNSSMLSSEIGTALSGRYVSVDVYPLSFKEFLLFKDIEVKNKIELISQKHLLNREFTAFISEGGFPKSIAYSKDKLMQKELIEGYFNSILLKDIVARFKLKNFKTLEDLSAFILSNTATYHTINKLKNSFAISYDMARDYMEYLEKAYMILAINKFDYSLKKQQANARKYYSIDLGLSNLLRVPNVKTKGHDLESVVLLELLRRGYKVYYYKTKGDLECDFVVEKNREIVEMIQVTVTLQDEKTRKRELAPFAKVVDELNLKELNLKEVKMTVLCEDSSEVLDSGVEVKNILEWLLA</sequence>
<organism evidence="3">
    <name type="scientific">uncultured Sulfurovum sp</name>
    <dbReference type="NCBI Taxonomy" id="269237"/>
    <lineage>
        <taxon>Bacteria</taxon>
        <taxon>Pseudomonadati</taxon>
        <taxon>Campylobacterota</taxon>
        <taxon>Epsilonproteobacteria</taxon>
        <taxon>Campylobacterales</taxon>
        <taxon>Sulfurovaceae</taxon>
        <taxon>Sulfurovum</taxon>
        <taxon>environmental samples</taxon>
    </lineage>
</organism>